<keyword evidence="1" id="KW-0472">Membrane</keyword>
<evidence type="ECO:0000313" key="2">
    <source>
        <dbReference type="EMBL" id="WEK03341.1"/>
    </source>
</evidence>
<accession>A0AAJ5VRB7</accession>
<dbReference type="AlphaFoldDB" id="A0AAJ5VRB7"/>
<protein>
    <submittedName>
        <fullName evidence="2">Uncharacterized protein</fullName>
    </submittedName>
</protein>
<feature type="transmembrane region" description="Helical" evidence="1">
    <location>
        <begin position="103"/>
        <end position="125"/>
    </location>
</feature>
<evidence type="ECO:0000256" key="1">
    <source>
        <dbReference type="SAM" id="Phobius"/>
    </source>
</evidence>
<feature type="transmembrane region" description="Helical" evidence="1">
    <location>
        <begin position="200"/>
        <end position="219"/>
    </location>
</feature>
<keyword evidence="1" id="KW-1133">Transmembrane helix</keyword>
<gene>
    <name evidence="2" type="ORF">P0Y65_14210</name>
</gene>
<organism evidence="2 3">
    <name type="scientific">Candidatus Devosia phytovorans</name>
    <dbReference type="NCBI Taxonomy" id="3121372"/>
    <lineage>
        <taxon>Bacteria</taxon>
        <taxon>Pseudomonadati</taxon>
        <taxon>Pseudomonadota</taxon>
        <taxon>Alphaproteobacteria</taxon>
        <taxon>Hyphomicrobiales</taxon>
        <taxon>Devosiaceae</taxon>
        <taxon>Devosia</taxon>
    </lineage>
</organism>
<name>A0AAJ5VRB7_9HYPH</name>
<dbReference type="Proteomes" id="UP001217476">
    <property type="component" value="Chromosome"/>
</dbReference>
<dbReference type="EMBL" id="CP119312">
    <property type="protein sequence ID" value="WEK03341.1"/>
    <property type="molecule type" value="Genomic_DNA"/>
</dbReference>
<evidence type="ECO:0000313" key="3">
    <source>
        <dbReference type="Proteomes" id="UP001217476"/>
    </source>
</evidence>
<reference evidence="2" key="1">
    <citation type="submission" date="2023-03" db="EMBL/GenBank/DDBJ databases">
        <title>Andean soil-derived lignocellulolytic bacterial consortium as a source of novel taxa and putative plastic-active enzymes.</title>
        <authorList>
            <person name="Diaz-Garcia L."/>
            <person name="Chuvochina M."/>
            <person name="Feuerriegel G."/>
            <person name="Bunk B."/>
            <person name="Sproer C."/>
            <person name="Streit W.R."/>
            <person name="Rodriguez L.M."/>
            <person name="Overmann J."/>
            <person name="Jimenez D.J."/>
        </authorList>
    </citation>
    <scope>NUCLEOTIDE SEQUENCE</scope>
    <source>
        <strain evidence="2">MAG 4196</strain>
    </source>
</reference>
<keyword evidence="1" id="KW-0812">Transmembrane</keyword>
<proteinExistence type="predicted"/>
<sequence length="237" mass="25910">MKFREFYSACMDLGLTDDEALEQVRKAGIADLETDDPYLIAFLTEGLLLRAGKINQSAADRFENLGEGYAAKVAGQVQPLLNQAARIAAEGALLSSKHTVRRLCIGLVFACLAAAVGFLTGALSAKELENPLLALGDSSEFHQWSEIIRLNPRLPEIAEICMSDTKYQATTTTGTFCRVQELYIKRVDRVEPNWAHLRRFLWVGWVALGATLTAAVLAMPKVVRSILVLVRGGDADA</sequence>